<evidence type="ECO:0000256" key="1">
    <source>
        <dbReference type="ARBA" id="ARBA00004496"/>
    </source>
</evidence>
<evidence type="ECO:0000256" key="2">
    <source>
        <dbReference type="ARBA" id="ARBA00008332"/>
    </source>
</evidence>
<sequence>MRREREGRNDLFGVGDPFAPFRGFRMMPSLFGGRDPFNDPFFTRPFDSISESRGPEPRNSAPADVFHNDRAKGLVIEEVTSDGEGEEETHTVDEKINHQNHTGSNKEPSVEHPDDDDSYERESEDLNGRNDYNRTQRAEPQAHSFNSQTCKVTYGGVNGAYYSSMRTRRTAADGVVIEESKEADKTTGQAKHRISRGIHDKGHSVTKKLNSDGKVDTVQTLHNLNEDQLRGFEEAWNSNAKGKLRGWTNQLSTHENAASSCSGRKPGETWGGRALPSSEQDKYVGGRGFDSEHGTYPSGGRTKKVVRINIE</sequence>
<reference evidence="6" key="1">
    <citation type="submission" date="2018-02" db="EMBL/GenBank/DDBJ databases">
        <title>Rhizophora mucronata_Transcriptome.</title>
        <authorList>
            <person name="Meera S.P."/>
            <person name="Sreeshan A."/>
            <person name="Augustine A."/>
        </authorList>
    </citation>
    <scope>NUCLEOTIDE SEQUENCE</scope>
    <source>
        <tissue evidence="6">Leaf</tissue>
    </source>
</reference>
<feature type="region of interest" description="Disordered" evidence="5">
    <location>
        <begin position="180"/>
        <end position="210"/>
    </location>
</feature>
<evidence type="ECO:0000256" key="4">
    <source>
        <dbReference type="ARBA" id="ARBA00022553"/>
    </source>
</evidence>
<feature type="compositionally biased region" description="Basic and acidic residues" evidence="5">
    <location>
        <begin position="197"/>
        <end position="210"/>
    </location>
</feature>
<dbReference type="EMBL" id="GGEC01017613">
    <property type="protein sequence ID" value="MBW98096.1"/>
    <property type="molecule type" value="Transcribed_RNA"/>
</dbReference>
<feature type="region of interest" description="Disordered" evidence="5">
    <location>
        <begin position="37"/>
        <end position="150"/>
    </location>
</feature>
<comment type="similarity">
    <text evidence="2">Belongs to the MLF family.</text>
</comment>
<accession>A0A2P2JXA1</accession>
<dbReference type="PANTHER" id="PTHR13105">
    <property type="entry name" value="MYELOID LEUKEMIA FACTOR"/>
    <property type="match status" value="1"/>
</dbReference>
<feature type="region of interest" description="Disordered" evidence="5">
    <location>
        <begin position="255"/>
        <end position="311"/>
    </location>
</feature>
<feature type="compositionally biased region" description="Basic residues" evidence="5">
    <location>
        <begin position="301"/>
        <end position="311"/>
    </location>
</feature>
<dbReference type="EMBL" id="GGEC01017615">
    <property type="protein sequence ID" value="MBW98098.1"/>
    <property type="molecule type" value="Transcribed_RNA"/>
</dbReference>
<proteinExistence type="inferred from homology"/>
<protein>
    <recommendedName>
        <fullName evidence="7">Myeloid leukemia factor 1</fullName>
    </recommendedName>
</protein>
<name>A0A2P2JXA1_RHIMU</name>
<dbReference type="InterPro" id="IPR019376">
    <property type="entry name" value="Myeloid_leukemia_factor"/>
</dbReference>
<feature type="compositionally biased region" description="Basic and acidic residues" evidence="5">
    <location>
        <begin position="88"/>
        <end position="97"/>
    </location>
</feature>
<keyword evidence="3" id="KW-0963">Cytoplasm</keyword>
<comment type="subcellular location">
    <subcellularLocation>
        <location evidence="1">Cytoplasm</location>
    </subcellularLocation>
</comment>
<dbReference type="GO" id="GO:0005737">
    <property type="term" value="C:cytoplasm"/>
    <property type="evidence" value="ECO:0007669"/>
    <property type="project" value="UniProtKB-SubCell"/>
</dbReference>
<keyword evidence="4" id="KW-0597">Phosphoprotein</keyword>
<evidence type="ECO:0000256" key="5">
    <source>
        <dbReference type="SAM" id="MobiDB-lite"/>
    </source>
</evidence>
<dbReference type="AlphaFoldDB" id="A0A2P2JXA1"/>
<evidence type="ECO:0008006" key="7">
    <source>
        <dbReference type="Google" id="ProtNLM"/>
    </source>
</evidence>
<dbReference type="Pfam" id="PF10248">
    <property type="entry name" value="Mlf1IP"/>
    <property type="match status" value="1"/>
</dbReference>
<feature type="compositionally biased region" description="Basic and acidic residues" evidence="5">
    <location>
        <begin position="279"/>
        <end position="293"/>
    </location>
</feature>
<organism evidence="6">
    <name type="scientific">Rhizophora mucronata</name>
    <name type="common">Asiatic mangrove</name>
    <dbReference type="NCBI Taxonomy" id="61149"/>
    <lineage>
        <taxon>Eukaryota</taxon>
        <taxon>Viridiplantae</taxon>
        <taxon>Streptophyta</taxon>
        <taxon>Embryophyta</taxon>
        <taxon>Tracheophyta</taxon>
        <taxon>Spermatophyta</taxon>
        <taxon>Magnoliopsida</taxon>
        <taxon>eudicotyledons</taxon>
        <taxon>Gunneridae</taxon>
        <taxon>Pentapetalae</taxon>
        <taxon>rosids</taxon>
        <taxon>fabids</taxon>
        <taxon>Malpighiales</taxon>
        <taxon>Rhizophoraceae</taxon>
        <taxon>Rhizophora</taxon>
    </lineage>
</organism>
<feature type="compositionally biased region" description="Basic and acidic residues" evidence="5">
    <location>
        <begin position="120"/>
        <end position="137"/>
    </location>
</feature>
<evidence type="ECO:0000313" key="6">
    <source>
        <dbReference type="EMBL" id="MBW98098.1"/>
    </source>
</evidence>
<dbReference type="EMBL" id="GGEC01017614">
    <property type="protein sequence ID" value="MBW98097.1"/>
    <property type="molecule type" value="Transcribed_RNA"/>
</dbReference>
<evidence type="ECO:0000256" key="3">
    <source>
        <dbReference type="ARBA" id="ARBA00022490"/>
    </source>
</evidence>